<evidence type="ECO:0000313" key="5">
    <source>
        <dbReference type="Ensembl" id="ENSSFOP00015054677.1"/>
    </source>
</evidence>
<dbReference type="SUPFAM" id="SSF48371">
    <property type="entry name" value="ARM repeat"/>
    <property type="match status" value="1"/>
</dbReference>
<dbReference type="GO" id="GO:0005096">
    <property type="term" value="F:GTPase activator activity"/>
    <property type="evidence" value="ECO:0007669"/>
    <property type="project" value="UniProtKB-KW"/>
</dbReference>
<dbReference type="GeneTree" id="ENSGT00950000183139"/>
<keyword evidence="1" id="KW-0343">GTPase activation</keyword>
<feature type="domain" description="Rap-GAP" evidence="4">
    <location>
        <begin position="1593"/>
        <end position="1802"/>
    </location>
</feature>
<keyword evidence="6" id="KW-1185">Reference proteome</keyword>
<dbReference type="Ensembl" id="ENSSFOT00015067648.1">
    <property type="protein sequence ID" value="ENSSFOP00015054677.1"/>
    <property type="gene ID" value="ENSSFOG00015009082.2"/>
</dbReference>
<evidence type="ECO:0000313" key="6">
    <source>
        <dbReference type="Proteomes" id="UP000694397"/>
    </source>
</evidence>
<proteinExistence type="predicted"/>
<dbReference type="FunFam" id="3.40.50.11210:FF:000001">
    <property type="entry name" value="Ral GTPase-activating protein subunit alpha-1 isoform 1"/>
    <property type="match status" value="1"/>
</dbReference>
<evidence type="ECO:0000256" key="3">
    <source>
        <dbReference type="SAM" id="MobiDB-lite"/>
    </source>
</evidence>
<gene>
    <name evidence="5" type="primary">RALGAPA2</name>
    <name evidence="5" type="synonym">ralgapa2</name>
</gene>
<keyword evidence="2" id="KW-0597">Phosphoprotein</keyword>
<organism evidence="5 6">
    <name type="scientific">Scleropages formosus</name>
    <name type="common">Asian bonytongue</name>
    <name type="synonym">Osteoglossum formosum</name>
    <dbReference type="NCBI Taxonomy" id="113540"/>
    <lineage>
        <taxon>Eukaryota</taxon>
        <taxon>Metazoa</taxon>
        <taxon>Chordata</taxon>
        <taxon>Craniata</taxon>
        <taxon>Vertebrata</taxon>
        <taxon>Euteleostomi</taxon>
        <taxon>Actinopterygii</taxon>
        <taxon>Neopterygii</taxon>
        <taxon>Teleostei</taxon>
        <taxon>Osteoglossocephala</taxon>
        <taxon>Osteoglossomorpha</taxon>
        <taxon>Osteoglossiformes</taxon>
        <taxon>Osteoglossidae</taxon>
        <taxon>Scleropages</taxon>
    </lineage>
</organism>
<name>A0A8C9VH79_SCLFO</name>
<dbReference type="PANTHER" id="PTHR10063">
    <property type="entry name" value="TUBERIN"/>
    <property type="match status" value="1"/>
</dbReference>
<dbReference type="Pfam" id="PF02145">
    <property type="entry name" value="Rap_GAP"/>
    <property type="match status" value="1"/>
</dbReference>
<evidence type="ECO:0000256" key="1">
    <source>
        <dbReference type="ARBA" id="ARBA00022468"/>
    </source>
</evidence>
<dbReference type="InterPro" id="IPR046859">
    <property type="entry name" value="RGPA/RALGAPB_N"/>
</dbReference>
<feature type="region of interest" description="Disordered" evidence="3">
    <location>
        <begin position="334"/>
        <end position="370"/>
    </location>
</feature>
<protein>
    <submittedName>
        <fullName evidence="5">Ral GTPase activating protein catalytic subunit alpha 2</fullName>
    </submittedName>
</protein>
<dbReference type="InterPro" id="IPR035974">
    <property type="entry name" value="Rap/Ran-GAP_sf"/>
</dbReference>
<reference evidence="5" key="2">
    <citation type="submission" date="2025-08" db="UniProtKB">
        <authorList>
            <consortium name="Ensembl"/>
        </authorList>
    </citation>
    <scope>IDENTIFICATION</scope>
</reference>
<feature type="compositionally biased region" description="Polar residues" evidence="3">
    <location>
        <begin position="727"/>
        <end position="738"/>
    </location>
</feature>
<feature type="compositionally biased region" description="Polar residues" evidence="3">
    <location>
        <begin position="356"/>
        <end position="370"/>
    </location>
</feature>
<accession>A0A8C9VH79</accession>
<dbReference type="SUPFAM" id="SSF111347">
    <property type="entry name" value="Rap/Ran-GAP"/>
    <property type="match status" value="1"/>
</dbReference>
<evidence type="ECO:0000259" key="4">
    <source>
        <dbReference type="PROSITE" id="PS50085"/>
    </source>
</evidence>
<dbReference type="InterPro" id="IPR016024">
    <property type="entry name" value="ARM-type_fold"/>
</dbReference>
<feature type="region of interest" description="Disordered" evidence="3">
    <location>
        <begin position="438"/>
        <end position="479"/>
    </location>
</feature>
<dbReference type="Pfam" id="PF20412">
    <property type="entry name" value="RALGAPB_N"/>
    <property type="match status" value="1"/>
</dbReference>
<dbReference type="GO" id="GO:0005634">
    <property type="term" value="C:nucleus"/>
    <property type="evidence" value="ECO:0007669"/>
    <property type="project" value="InterPro"/>
</dbReference>
<dbReference type="Gene3D" id="3.40.50.11210">
    <property type="entry name" value="Rap/Ran-GAP"/>
    <property type="match status" value="1"/>
</dbReference>
<dbReference type="GO" id="GO:0051056">
    <property type="term" value="P:regulation of small GTPase mediated signal transduction"/>
    <property type="evidence" value="ECO:0007669"/>
    <property type="project" value="InterPro"/>
</dbReference>
<dbReference type="InterPro" id="IPR000331">
    <property type="entry name" value="Rap/Ran_GAP_dom"/>
</dbReference>
<dbReference type="Proteomes" id="UP000694397">
    <property type="component" value="Chromosome 15"/>
</dbReference>
<dbReference type="PROSITE" id="PS50085">
    <property type="entry name" value="RAPGAP"/>
    <property type="match status" value="1"/>
</dbReference>
<evidence type="ECO:0000256" key="2">
    <source>
        <dbReference type="ARBA" id="ARBA00022553"/>
    </source>
</evidence>
<dbReference type="GO" id="GO:0005737">
    <property type="term" value="C:cytoplasm"/>
    <property type="evidence" value="ECO:0007669"/>
    <property type="project" value="TreeGrafter"/>
</dbReference>
<dbReference type="PANTHER" id="PTHR10063:SF2">
    <property type="entry name" value="RAL GTPASE-ACTIVATING PROTEIN SUBUNIT ALPHA-2"/>
    <property type="match status" value="1"/>
</dbReference>
<reference evidence="5" key="3">
    <citation type="submission" date="2025-09" db="UniProtKB">
        <authorList>
            <consortium name="Ensembl"/>
        </authorList>
    </citation>
    <scope>IDENTIFICATION</scope>
</reference>
<sequence length="1808" mass="204125">MFSRRGHGDVKKSTQKVLDPKKDVLTRLKHLRALIDILEKSELKPFFEAHYSQIYFIFYENFMTLEIALEKNVNKINKCKCNNLFLLQKILQLLPEKIYHRWQFHSIGKVFRWLLLKVRSEGIRLFLLWLQALQNHCSEEQYLIFACLVPGFPAVPSSHGPCTLDTIIYNPHCNPPDGEIQEEITPLVPAVTGEKVADDPTCYILQTLLKFMVLQASSLEWRNKENQDTGFRFLFTLFRKYYLPHLFPSFTKLTDLYKPLLDLPHLRPKPLYVPVSRNNESTFCTRDQYLAPRVAFITWLVTFFLEKKYISSAAPAAKNGVEVLPKIIQVEAGNKNKEKGAEPEQNGPMEQEKNHSNSSTLSDRRPSNSSLCSIEEEHRSVYDMVHCILLSTRDNVNFVNEVFHQAFLLPSCEASTIRKVIKVYRKWILQEKPIFMVEPEKSSQEEEADDESEQLSTETDSRHVQSLENHGHKRSSSWGRTYSFSSAISRGCLTAEPNCNVKAGIQHTLQVFLTNSANVFLLEPCYDVPKLLENQVEVCKSVLNIYRRMIMEHAMNRRTWEQMLQVLLRVTEAIMKRAVEGHRKDTFAESLASLLFRTIIVAWVRANLSVFISRELWDDLLAVLSSLTDREELVSEWASIMDSLTAVLARSVYGLDLGNLPLDKLSEQKEKRQRGRGWLDDHQKSTAVGRSFSLSWRNQEEQGVQEPMRFRSATTSGAPGVEKARNSVRQKATGQPQGISPKRGPLVTVFSEIMLHRTPCGPLNTVRNQVKVVRYCILRMYTVDVTSSFSLYLQILVRRSSSPPELEYGAGDRHMGGRTKIREKSESISSETSNGYLNDADVSLLSWQTFEGEQDSHCVGTALGVDVAELCHPTDSSEYLADDISIIAGGSLTGWHPDSAAVLWRRILGILGDVNSIRNPKIHARVFMYLHELWHKLAKIRDNLGISMDNQSSPPRPVLIPPLRMLASWLFKATMLPAEFKAGKLQAYRLICEMMTKHQDVLPNSDFLVHFYHVIHQGLNSEEQDVLNTVIRHCSPRFFSLGLPGFTMLVGDFITAAARVLGSDVSEAPRIEAQTVLGSLVCFPNLYMQMPLLQTIPGTADIIVSNEDIKDYLVNILLQTTRTETCEEARCIAICSLGIWICEELVQQTNHPHVKDAINVLGVTLKFGNKVVSHVACDLFQLLVYHWQHLEKYERSLPKKITEIFVATIAFLLPSAEHSTVEADKKLMVSLLLCLLDWCMALPLSTLLEPISIPLLDDPSSHNTPLLDYIYRVLHCCVSGSNLHTQQSHYLLSLADLSSSDYDPFLNLGSVRSSEPPPAQTATDFSNLLTVAEEKKRRNMELIPLTARMVMTHLVNHLGHHPLSGGPALLHSLVSENHDNPYVESSELSSEVFKSPNLQLFVFNDSTLVSYLQVPPEPTAVGQSSPVPSQVRVIVRDISGKYSWDGGVLHRVLDGLSPDQPQGYQVADILRTAPVSLHQTHGEEAEDGEDVLDELLESLGQSSPECLQQPQPTLNQPAPSPCGMTLEQENAIVEAILRQTALEEEHVCKWSSSPSVRAACQRELLLNDLGMNSWERRKSFHLLKKNSKLLRELKNLDSRQCRETHKIAVFYIADGQEDKCSILSNTEGSQAYEDFVSGLGWEVDLATHCGFMGGLQRNGSTGLTAPYYATSTVEVIFHVSTRMPSDSGDSLTKKLRHLGNDEVHIVWSEHTRDYRRGIIPTDFGDVLIIIYPMKNHMFYVQIMKKPQVPFFGPLFNGAIVTGTLLPSLVRATCVNASRAVKSRLTLYQSLYPFTFRSSLLQQSVTVGN</sequence>
<feature type="region of interest" description="Disordered" evidence="3">
    <location>
        <begin position="705"/>
        <end position="743"/>
    </location>
</feature>
<reference evidence="5 6" key="1">
    <citation type="submission" date="2019-04" db="EMBL/GenBank/DDBJ databases">
        <authorList>
            <consortium name="Wellcome Sanger Institute Data Sharing"/>
        </authorList>
    </citation>
    <scope>NUCLEOTIDE SEQUENCE [LARGE SCALE GENOMIC DNA]</scope>
</reference>
<dbReference type="InterPro" id="IPR027107">
    <property type="entry name" value="Tuberin/Ral-act_asu"/>
</dbReference>